<accession>D2HBG0</accession>
<feature type="non-terminal residue" evidence="1">
    <location>
        <position position="45"/>
    </location>
</feature>
<protein>
    <submittedName>
        <fullName evidence="1">Uncharacterized protein</fullName>
    </submittedName>
</protein>
<reference evidence="1" key="1">
    <citation type="journal article" date="2010" name="Nature">
        <title>The sequence and de novo assembly of the giant panda genome.</title>
        <authorList>
            <person name="Li R."/>
            <person name="Fan W."/>
            <person name="Tian G."/>
            <person name="Zhu H."/>
            <person name="He L."/>
            <person name="Cai J."/>
            <person name="Huang Q."/>
            <person name="Cai Q."/>
            <person name="Li B."/>
            <person name="Bai Y."/>
            <person name="Zhang Z."/>
            <person name="Zhang Y."/>
            <person name="Wang W."/>
            <person name="Li J."/>
            <person name="Wei F."/>
            <person name="Li H."/>
            <person name="Jian M."/>
            <person name="Li J."/>
            <person name="Zhang Z."/>
            <person name="Nielsen R."/>
            <person name="Li D."/>
            <person name="Gu W."/>
            <person name="Yang Z."/>
            <person name="Xuan Z."/>
            <person name="Ryder O.A."/>
            <person name="Leung F.C."/>
            <person name="Zhou Y."/>
            <person name="Cao J."/>
            <person name="Sun X."/>
            <person name="Fu Y."/>
            <person name="Fang X."/>
            <person name="Guo X."/>
            <person name="Wang B."/>
            <person name="Hou R."/>
            <person name="Shen F."/>
            <person name="Mu B."/>
            <person name="Ni P."/>
            <person name="Lin R."/>
            <person name="Qian W."/>
            <person name="Wang G."/>
            <person name="Yu C."/>
            <person name="Nie W."/>
            <person name="Wang J."/>
            <person name="Wu Z."/>
            <person name="Liang H."/>
            <person name="Min J."/>
            <person name="Wu Q."/>
            <person name="Cheng S."/>
            <person name="Ruan J."/>
            <person name="Wang M."/>
            <person name="Shi Z."/>
            <person name="Wen M."/>
            <person name="Liu B."/>
            <person name="Ren X."/>
            <person name="Zheng H."/>
            <person name="Dong D."/>
            <person name="Cook K."/>
            <person name="Shan G."/>
            <person name="Zhang H."/>
            <person name="Kosiol C."/>
            <person name="Xie X."/>
            <person name="Lu Z."/>
            <person name="Zheng H."/>
            <person name="Li Y."/>
            <person name="Steiner C.C."/>
            <person name="Lam T.T."/>
            <person name="Lin S."/>
            <person name="Zhang Q."/>
            <person name="Li G."/>
            <person name="Tian J."/>
            <person name="Gong T."/>
            <person name="Liu H."/>
            <person name="Zhang D."/>
            <person name="Fang L."/>
            <person name="Ye C."/>
            <person name="Zhang J."/>
            <person name="Hu W."/>
            <person name="Xu A."/>
            <person name="Ren Y."/>
            <person name="Zhang G."/>
            <person name="Bruford M.W."/>
            <person name="Li Q."/>
            <person name="Ma L."/>
            <person name="Guo Y."/>
            <person name="An N."/>
            <person name="Hu Y."/>
            <person name="Zheng Y."/>
            <person name="Shi Y."/>
            <person name="Li Z."/>
            <person name="Liu Q."/>
            <person name="Chen Y."/>
            <person name="Zhao J."/>
            <person name="Qu N."/>
            <person name="Zhao S."/>
            <person name="Tian F."/>
            <person name="Wang X."/>
            <person name="Wang H."/>
            <person name="Xu L."/>
            <person name="Liu X."/>
            <person name="Vinar T."/>
            <person name="Wang Y."/>
            <person name="Lam T.W."/>
            <person name="Yiu S.M."/>
            <person name="Liu S."/>
            <person name="Zhang H."/>
            <person name="Li D."/>
            <person name="Huang Y."/>
            <person name="Wang X."/>
            <person name="Yang G."/>
            <person name="Jiang Z."/>
            <person name="Wang J."/>
            <person name="Qin N."/>
            <person name="Li L."/>
            <person name="Li J."/>
            <person name="Bolund L."/>
            <person name="Kristiansen K."/>
            <person name="Wong G.K."/>
            <person name="Olson M."/>
            <person name="Zhang X."/>
            <person name="Li S."/>
            <person name="Yang H."/>
            <person name="Wang J."/>
            <person name="Wang J."/>
        </authorList>
    </citation>
    <scope>NUCLEOTIDE SEQUENCE [LARGE SCALE GENOMIC DNA]</scope>
</reference>
<sequence>MAGMTRDLMESVKNVYRRENQNSLVVRGLRGSANHCFWVVGDVCS</sequence>
<proteinExistence type="predicted"/>
<evidence type="ECO:0000313" key="1">
    <source>
        <dbReference type="EMBL" id="EFB17200.1"/>
    </source>
</evidence>
<organism evidence="1">
    <name type="scientific">Ailuropoda melanoleuca</name>
    <name type="common">Giant panda</name>
    <dbReference type="NCBI Taxonomy" id="9646"/>
    <lineage>
        <taxon>Eukaryota</taxon>
        <taxon>Metazoa</taxon>
        <taxon>Chordata</taxon>
        <taxon>Craniata</taxon>
        <taxon>Vertebrata</taxon>
        <taxon>Euteleostomi</taxon>
        <taxon>Mammalia</taxon>
        <taxon>Eutheria</taxon>
        <taxon>Laurasiatheria</taxon>
        <taxon>Carnivora</taxon>
        <taxon>Caniformia</taxon>
        <taxon>Ursidae</taxon>
        <taxon>Ailuropoda</taxon>
    </lineage>
</organism>
<name>D2HBG0_AILME</name>
<dbReference type="EMBL" id="GL192659">
    <property type="protein sequence ID" value="EFB17200.1"/>
    <property type="molecule type" value="Genomic_DNA"/>
</dbReference>
<dbReference type="InParanoid" id="D2HBG0"/>
<dbReference type="AlphaFoldDB" id="D2HBG0"/>
<gene>
    <name evidence="1" type="ORF">PANDA_007857</name>
</gene>